<dbReference type="AlphaFoldDB" id="A0A835M322"/>
<dbReference type="SUPFAM" id="SSF55136">
    <property type="entry name" value="Probable bacterial effector-binding domain"/>
    <property type="match status" value="1"/>
</dbReference>
<evidence type="ECO:0000256" key="1">
    <source>
        <dbReference type="ARBA" id="ARBA00009817"/>
    </source>
</evidence>
<accession>A0A835M322</accession>
<dbReference type="OrthoDB" id="6424451at2759"/>
<reference evidence="2 3" key="1">
    <citation type="submission" date="2020-10" db="EMBL/GenBank/DDBJ databases">
        <title>The Coptis chinensis genome and diversification of protoberbering-type alkaloids.</title>
        <authorList>
            <person name="Wang B."/>
            <person name="Shu S."/>
            <person name="Song C."/>
            <person name="Liu Y."/>
        </authorList>
    </citation>
    <scope>NUCLEOTIDE SEQUENCE [LARGE SCALE GENOMIC DNA]</scope>
    <source>
        <strain evidence="2">HL-2020</strain>
        <tissue evidence="2">Leaf</tissue>
    </source>
</reference>
<name>A0A835M322_9MAGN</name>
<keyword evidence="3" id="KW-1185">Reference proteome</keyword>
<dbReference type="InterPro" id="IPR006917">
    <property type="entry name" value="SOUL_heme-bd"/>
</dbReference>
<dbReference type="PANTHER" id="PTHR11220">
    <property type="entry name" value="HEME-BINDING PROTEIN-RELATED"/>
    <property type="match status" value="1"/>
</dbReference>
<gene>
    <name evidence="2" type="ORF">IFM89_035189</name>
</gene>
<dbReference type="EMBL" id="JADFTS010000003">
    <property type="protein sequence ID" value="KAF9617245.1"/>
    <property type="molecule type" value="Genomic_DNA"/>
</dbReference>
<proteinExistence type="inferred from homology"/>
<evidence type="ECO:0000313" key="2">
    <source>
        <dbReference type="EMBL" id="KAF9617245.1"/>
    </source>
</evidence>
<dbReference type="Pfam" id="PF04832">
    <property type="entry name" value="SOUL"/>
    <property type="match status" value="1"/>
</dbReference>
<evidence type="ECO:0008006" key="4">
    <source>
        <dbReference type="Google" id="ProtNLM"/>
    </source>
</evidence>
<comment type="caution">
    <text evidence="2">The sequence shown here is derived from an EMBL/GenBank/DDBJ whole genome shotgun (WGS) entry which is preliminary data.</text>
</comment>
<dbReference type="InterPro" id="IPR011256">
    <property type="entry name" value="Reg_factor_effector_dom_sf"/>
</dbReference>
<dbReference type="Gene3D" id="3.20.80.10">
    <property type="entry name" value="Regulatory factor, effector binding domain"/>
    <property type="match status" value="1"/>
</dbReference>
<evidence type="ECO:0000313" key="3">
    <source>
        <dbReference type="Proteomes" id="UP000631114"/>
    </source>
</evidence>
<comment type="similarity">
    <text evidence="1">Belongs to the HEBP family.</text>
</comment>
<sequence length="97" mass="10890">MQLVLPSKFSMAEEAPKPTDERVVIKEGGRTYGVIKFSGVATDAVVEEKVGKLKKSLEKNGYKVIGDYLLARYNPPWTLPPLRTNEIMIPIELVERT</sequence>
<organism evidence="2 3">
    <name type="scientific">Coptis chinensis</name>
    <dbReference type="NCBI Taxonomy" id="261450"/>
    <lineage>
        <taxon>Eukaryota</taxon>
        <taxon>Viridiplantae</taxon>
        <taxon>Streptophyta</taxon>
        <taxon>Embryophyta</taxon>
        <taxon>Tracheophyta</taxon>
        <taxon>Spermatophyta</taxon>
        <taxon>Magnoliopsida</taxon>
        <taxon>Ranunculales</taxon>
        <taxon>Ranunculaceae</taxon>
        <taxon>Coptidoideae</taxon>
        <taxon>Coptis</taxon>
    </lineage>
</organism>
<dbReference type="PANTHER" id="PTHR11220:SF58">
    <property type="entry name" value="SOUL HEME-BINDING FAMILY PROTEIN"/>
    <property type="match status" value="1"/>
</dbReference>
<protein>
    <recommendedName>
        <fullName evidence="4">SOUL heme-binding family protein</fullName>
    </recommendedName>
</protein>
<dbReference type="Proteomes" id="UP000631114">
    <property type="component" value="Unassembled WGS sequence"/>
</dbReference>